<keyword evidence="2" id="KW-1185">Reference proteome</keyword>
<proteinExistence type="predicted"/>
<dbReference type="AlphaFoldDB" id="A0A251T357"/>
<dbReference type="EMBL" id="CM007901">
    <property type="protein sequence ID" value="OTG05577.1"/>
    <property type="molecule type" value="Genomic_DNA"/>
</dbReference>
<dbReference type="InParanoid" id="A0A251T357"/>
<gene>
    <name evidence="1" type="ORF">HannXRQ_Chr12g0375141</name>
</gene>
<protein>
    <submittedName>
        <fullName evidence="1">Uncharacterized protein</fullName>
    </submittedName>
</protein>
<name>A0A251T357_HELAN</name>
<reference evidence="2" key="1">
    <citation type="journal article" date="2017" name="Nature">
        <title>The sunflower genome provides insights into oil metabolism, flowering and Asterid evolution.</title>
        <authorList>
            <person name="Badouin H."/>
            <person name="Gouzy J."/>
            <person name="Grassa C.J."/>
            <person name="Murat F."/>
            <person name="Staton S.E."/>
            <person name="Cottret L."/>
            <person name="Lelandais-Briere C."/>
            <person name="Owens G.L."/>
            <person name="Carrere S."/>
            <person name="Mayjonade B."/>
            <person name="Legrand L."/>
            <person name="Gill N."/>
            <person name="Kane N.C."/>
            <person name="Bowers J.E."/>
            <person name="Hubner S."/>
            <person name="Bellec A."/>
            <person name="Berard A."/>
            <person name="Berges H."/>
            <person name="Blanchet N."/>
            <person name="Boniface M.C."/>
            <person name="Brunel D."/>
            <person name="Catrice O."/>
            <person name="Chaidir N."/>
            <person name="Claudel C."/>
            <person name="Donnadieu C."/>
            <person name="Faraut T."/>
            <person name="Fievet G."/>
            <person name="Helmstetter N."/>
            <person name="King M."/>
            <person name="Knapp S.J."/>
            <person name="Lai Z."/>
            <person name="Le Paslier M.C."/>
            <person name="Lippi Y."/>
            <person name="Lorenzon L."/>
            <person name="Mandel J.R."/>
            <person name="Marage G."/>
            <person name="Marchand G."/>
            <person name="Marquand E."/>
            <person name="Bret-Mestries E."/>
            <person name="Morien E."/>
            <person name="Nambeesan S."/>
            <person name="Nguyen T."/>
            <person name="Pegot-Espagnet P."/>
            <person name="Pouilly N."/>
            <person name="Raftis F."/>
            <person name="Sallet E."/>
            <person name="Schiex T."/>
            <person name="Thomas J."/>
            <person name="Vandecasteele C."/>
            <person name="Vares D."/>
            <person name="Vear F."/>
            <person name="Vautrin S."/>
            <person name="Crespi M."/>
            <person name="Mangin B."/>
            <person name="Burke J.M."/>
            <person name="Salse J."/>
            <person name="Munos S."/>
            <person name="Vincourt P."/>
            <person name="Rieseberg L.H."/>
            <person name="Langlade N.B."/>
        </authorList>
    </citation>
    <scope>NUCLEOTIDE SEQUENCE [LARGE SCALE GENOMIC DNA]</scope>
    <source>
        <strain evidence="2">cv. SF193</strain>
    </source>
</reference>
<evidence type="ECO:0000313" key="1">
    <source>
        <dbReference type="EMBL" id="OTG05577.1"/>
    </source>
</evidence>
<organism evidence="1 2">
    <name type="scientific">Helianthus annuus</name>
    <name type="common">Common sunflower</name>
    <dbReference type="NCBI Taxonomy" id="4232"/>
    <lineage>
        <taxon>Eukaryota</taxon>
        <taxon>Viridiplantae</taxon>
        <taxon>Streptophyta</taxon>
        <taxon>Embryophyta</taxon>
        <taxon>Tracheophyta</taxon>
        <taxon>Spermatophyta</taxon>
        <taxon>Magnoliopsida</taxon>
        <taxon>eudicotyledons</taxon>
        <taxon>Gunneridae</taxon>
        <taxon>Pentapetalae</taxon>
        <taxon>asterids</taxon>
        <taxon>campanulids</taxon>
        <taxon>Asterales</taxon>
        <taxon>Asteraceae</taxon>
        <taxon>Asteroideae</taxon>
        <taxon>Heliantheae alliance</taxon>
        <taxon>Heliantheae</taxon>
        <taxon>Helianthus</taxon>
    </lineage>
</organism>
<sequence>MLPAGPVRSYPFQALTAIQWSRLRGGPPPHRPTEVESNHIPLAKKENIWRISNFKHLNVPNFCYKAAVAASSLSLSLKPRRSLPKSSRVSVLVIKRVKL</sequence>
<accession>A0A251T357</accession>
<evidence type="ECO:0000313" key="2">
    <source>
        <dbReference type="Proteomes" id="UP000215914"/>
    </source>
</evidence>
<dbReference type="Proteomes" id="UP000215914">
    <property type="component" value="Chromosome 12"/>
</dbReference>